<evidence type="ECO:0000256" key="2">
    <source>
        <dbReference type="SAM" id="SignalP"/>
    </source>
</evidence>
<feature type="signal peptide" evidence="2">
    <location>
        <begin position="1"/>
        <end position="21"/>
    </location>
</feature>
<evidence type="ECO:0000313" key="3">
    <source>
        <dbReference type="EMBL" id="KEY18883.1"/>
    </source>
</evidence>
<dbReference type="STRING" id="266748.HY04_10490"/>
<dbReference type="Proteomes" id="UP000028349">
    <property type="component" value="Unassembled WGS sequence"/>
</dbReference>
<dbReference type="PROSITE" id="PS51257">
    <property type="entry name" value="PROKAR_LIPOPROTEIN"/>
    <property type="match status" value="1"/>
</dbReference>
<evidence type="ECO:0000313" key="4">
    <source>
        <dbReference type="EMBL" id="VEH99295.1"/>
    </source>
</evidence>
<name>A0A448NR81_9FLAO</name>
<organism evidence="4 6">
    <name type="scientific">Kaistella antarctica</name>
    <dbReference type="NCBI Taxonomy" id="266748"/>
    <lineage>
        <taxon>Bacteria</taxon>
        <taxon>Pseudomonadati</taxon>
        <taxon>Bacteroidota</taxon>
        <taxon>Flavobacteriia</taxon>
        <taxon>Flavobacteriales</taxon>
        <taxon>Weeksellaceae</taxon>
        <taxon>Chryseobacterium group</taxon>
        <taxon>Kaistella</taxon>
    </lineage>
</organism>
<evidence type="ECO:0008006" key="7">
    <source>
        <dbReference type="Google" id="ProtNLM"/>
    </source>
</evidence>
<accession>A0A448NR81</accession>
<keyword evidence="5" id="KW-1185">Reference proteome</keyword>
<dbReference type="RefSeq" id="WP_034719517.1">
    <property type="nucleotide sequence ID" value="NZ_FOIX01000004.1"/>
</dbReference>
<gene>
    <name evidence="3" type="ORF">HY04_10490</name>
    <name evidence="4" type="ORF">NCTC13489_01463</name>
</gene>
<dbReference type="AlphaFoldDB" id="A0A448NR81"/>
<keyword evidence="2" id="KW-0732">Signal</keyword>
<reference evidence="3 5" key="1">
    <citation type="submission" date="2014-07" db="EMBL/GenBank/DDBJ databases">
        <authorList>
            <person name="Pisani N.G."/>
            <person name="Newman J.D."/>
        </authorList>
    </citation>
    <scope>NUCLEOTIDE SEQUENCE [LARGE SCALE GENOMIC DNA]</scope>
    <source>
        <strain evidence="3 5">LMG 24720</strain>
    </source>
</reference>
<dbReference type="EMBL" id="LR134441">
    <property type="protein sequence ID" value="VEH99295.1"/>
    <property type="molecule type" value="Genomic_DNA"/>
</dbReference>
<evidence type="ECO:0000313" key="6">
    <source>
        <dbReference type="Proteomes" id="UP000270036"/>
    </source>
</evidence>
<dbReference type="Proteomes" id="UP000270036">
    <property type="component" value="Chromosome"/>
</dbReference>
<protein>
    <recommendedName>
        <fullName evidence="7">CcmD family protein</fullName>
    </recommendedName>
</protein>
<feature type="transmembrane region" description="Helical" evidence="1">
    <location>
        <begin position="48"/>
        <end position="70"/>
    </location>
</feature>
<feature type="chain" id="PRO_5019461496" description="CcmD family protein" evidence="2">
    <location>
        <begin position="22"/>
        <end position="86"/>
    </location>
</feature>
<dbReference type="EMBL" id="JPEP01000002">
    <property type="protein sequence ID" value="KEY18883.1"/>
    <property type="molecule type" value="Genomic_DNA"/>
</dbReference>
<evidence type="ECO:0000313" key="5">
    <source>
        <dbReference type="Proteomes" id="UP000028349"/>
    </source>
</evidence>
<sequence>MKNFKNTAIIFFLLLMNFAFACEACKLQQPDVTRDFTHGVGPRGDFDWIIVAVIAALTIFTFIYSLKYLVKPGEKDQNHIKNSILN</sequence>
<proteinExistence type="predicted"/>
<keyword evidence="1" id="KW-0812">Transmembrane</keyword>
<reference evidence="4 6" key="2">
    <citation type="submission" date="2018-12" db="EMBL/GenBank/DDBJ databases">
        <authorList>
            <consortium name="Pathogen Informatics"/>
        </authorList>
    </citation>
    <scope>NUCLEOTIDE SEQUENCE [LARGE SCALE GENOMIC DNA]</scope>
    <source>
        <strain evidence="4 6">NCTC13489</strain>
    </source>
</reference>
<evidence type="ECO:0000256" key="1">
    <source>
        <dbReference type="SAM" id="Phobius"/>
    </source>
</evidence>
<keyword evidence="1" id="KW-1133">Transmembrane helix</keyword>
<dbReference type="KEGG" id="cant:NCTC13489_01463"/>
<keyword evidence="1" id="KW-0472">Membrane</keyword>